<reference evidence="1" key="1">
    <citation type="submission" date="2023-07" db="EMBL/GenBank/DDBJ databases">
        <title>Black Yeasts Isolated from many extreme environments.</title>
        <authorList>
            <person name="Coleine C."/>
            <person name="Stajich J.E."/>
            <person name="Selbmann L."/>
        </authorList>
    </citation>
    <scope>NUCLEOTIDE SEQUENCE</scope>
    <source>
        <strain evidence="1">CCFEE 5714</strain>
    </source>
</reference>
<evidence type="ECO:0000313" key="1">
    <source>
        <dbReference type="EMBL" id="KAK3684465.1"/>
    </source>
</evidence>
<keyword evidence="2" id="KW-1185">Reference proteome</keyword>
<comment type="caution">
    <text evidence="1">The sequence shown here is derived from an EMBL/GenBank/DDBJ whole genome shotgun (WGS) entry which is preliminary data.</text>
</comment>
<proteinExistence type="predicted"/>
<sequence length="265" mass="30013">MGLTNVIQVIPPDDANEPEDIFASAPGLIFTDDTRDQHGDPGSTIVYRSARFGNIELKTADPMGENERQLFGHYLWNAGIKMAELISDEEDVTWSVKGRRVLELGAGGSVVISDYPAPSMLANIRENTKRAIRRNLNSMYSIEGHEWGDIDSAFARKRIRHFDRILAADCFWMPSQHVNLAQSMLHFLMDPGGRVLAIAGFHTGRTKLASFFQIAEEEGLEVEEIYEEDAEGVRREWAKERDGGRENVTERKRWLVIAVLKRREP</sequence>
<dbReference type="Proteomes" id="UP001281147">
    <property type="component" value="Unassembled WGS sequence"/>
</dbReference>
<protein>
    <submittedName>
        <fullName evidence="1">Uncharacterized protein</fullName>
    </submittedName>
</protein>
<organism evidence="1 2">
    <name type="scientific">Vermiconidia calcicola</name>
    <dbReference type="NCBI Taxonomy" id="1690605"/>
    <lineage>
        <taxon>Eukaryota</taxon>
        <taxon>Fungi</taxon>
        <taxon>Dikarya</taxon>
        <taxon>Ascomycota</taxon>
        <taxon>Pezizomycotina</taxon>
        <taxon>Dothideomycetes</taxon>
        <taxon>Dothideomycetidae</taxon>
        <taxon>Mycosphaerellales</taxon>
        <taxon>Extremaceae</taxon>
        <taxon>Vermiconidia</taxon>
    </lineage>
</organism>
<dbReference type="EMBL" id="JAUTXU010000343">
    <property type="protein sequence ID" value="KAK3684465.1"/>
    <property type="molecule type" value="Genomic_DNA"/>
</dbReference>
<name>A0ACC3MBZ0_9PEZI</name>
<accession>A0ACC3MBZ0</accession>
<gene>
    <name evidence="1" type="ORF">LTR37_020242</name>
</gene>
<evidence type="ECO:0000313" key="2">
    <source>
        <dbReference type="Proteomes" id="UP001281147"/>
    </source>
</evidence>